<sequence length="136" mass="14992">GAHFSTGITCSLFDRNRHPPPWWLTWPVAEVAATILPLFAQSPWENGNGQMHSIVGWCKTGQYHPPRGPGREDEFDDPDVRAITEATQILERACLLIRTFGSSGSSAIGLTRLGMQALHTDTVRQHLGLGDTPPRH</sequence>
<feature type="non-terminal residue" evidence="1">
    <location>
        <position position="1"/>
    </location>
</feature>
<comment type="caution">
    <text evidence="1">The sequence shown here is derived from an EMBL/GenBank/DDBJ whole genome shotgun (WGS) entry which is preliminary data.</text>
</comment>
<dbReference type="EMBL" id="MVHL01000106">
    <property type="protein sequence ID" value="ORA41917.1"/>
    <property type="molecule type" value="Genomic_DNA"/>
</dbReference>
<gene>
    <name evidence="1" type="ORF">BST19_27100</name>
</gene>
<protein>
    <submittedName>
        <fullName evidence="1">Uncharacterized protein</fullName>
    </submittedName>
</protein>
<dbReference type="RefSeq" id="WP_208618412.1">
    <property type="nucleotide sequence ID" value="NZ_MVHL01000106.1"/>
</dbReference>
<name>A0ABX3S6L0_MYCBC</name>
<evidence type="ECO:0000313" key="1">
    <source>
        <dbReference type="EMBL" id="ORA41917.1"/>
    </source>
</evidence>
<evidence type="ECO:0000313" key="2">
    <source>
        <dbReference type="Proteomes" id="UP000192293"/>
    </source>
</evidence>
<organism evidence="1 2">
    <name type="scientific">Mycobacterium bouchedurhonense</name>
    <dbReference type="NCBI Taxonomy" id="701041"/>
    <lineage>
        <taxon>Bacteria</taxon>
        <taxon>Bacillati</taxon>
        <taxon>Actinomycetota</taxon>
        <taxon>Actinomycetes</taxon>
        <taxon>Mycobacteriales</taxon>
        <taxon>Mycobacteriaceae</taxon>
        <taxon>Mycobacterium</taxon>
        <taxon>Mycobacterium avium complex (MAC)</taxon>
    </lineage>
</organism>
<reference evidence="1 2" key="1">
    <citation type="submission" date="2017-02" db="EMBL/GenBank/DDBJ databases">
        <title>The new phylogeny of genus Mycobacterium.</title>
        <authorList>
            <person name="Tortoli E."/>
            <person name="Trovato A."/>
            <person name="Cirillo D.M."/>
        </authorList>
    </citation>
    <scope>NUCLEOTIDE SEQUENCE [LARGE SCALE GENOMIC DNA]</scope>
    <source>
        <strain evidence="1 2">DSM 45439</strain>
    </source>
</reference>
<proteinExistence type="predicted"/>
<keyword evidence="2" id="KW-1185">Reference proteome</keyword>
<accession>A0ABX3S6L0</accession>
<dbReference type="Proteomes" id="UP000192293">
    <property type="component" value="Unassembled WGS sequence"/>
</dbReference>